<evidence type="ECO:0000313" key="7">
    <source>
        <dbReference type="RefSeq" id="XP_034244129.1"/>
    </source>
</evidence>
<keyword evidence="2" id="KW-1185">Reference proteome</keyword>
<evidence type="ECO:0000313" key="9">
    <source>
        <dbReference type="RefSeq" id="XP_034244131.1"/>
    </source>
</evidence>
<dbReference type="RefSeq" id="XP_034244125.1">
    <property type="nucleotide sequence ID" value="XM_034388234.1"/>
</dbReference>
<dbReference type="RefSeq" id="XP_034244127.1">
    <property type="nucleotide sequence ID" value="XM_034388236.1"/>
</dbReference>
<evidence type="ECO:0000313" key="4">
    <source>
        <dbReference type="RefSeq" id="XP_034244126.1"/>
    </source>
</evidence>
<dbReference type="AlphaFoldDB" id="A0A6P8Z2A2"/>
<evidence type="ECO:0000313" key="16">
    <source>
        <dbReference type="RefSeq" id="XP_034244139.1"/>
    </source>
</evidence>
<dbReference type="InterPro" id="IPR001810">
    <property type="entry name" value="F-box_dom"/>
</dbReference>
<protein>
    <submittedName>
        <fullName evidence="3 4">Uncharacterized protein LOC117646912</fullName>
    </submittedName>
</protein>
<evidence type="ECO:0000313" key="13">
    <source>
        <dbReference type="RefSeq" id="XP_034244136.1"/>
    </source>
</evidence>
<evidence type="ECO:0000313" key="12">
    <source>
        <dbReference type="RefSeq" id="XP_034244134.1"/>
    </source>
</evidence>
<reference evidence="3 4" key="1">
    <citation type="submission" date="2025-04" db="UniProtKB">
        <authorList>
            <consortium name="RefSeq"/>
        </authorList>
    </citation>
    <scope>IDENTIFICATION</scope>
    <source>
        <tissue evidence="3 4">Total insect</tissue>
    </source>
</reference>
<dbReference type="RefSeq" id="XP_034244126.1">
    <property type="nucleotide sequence ID" value="XM_034388235.1"/>
</dbReference>
<proteinExistence type="predicted"/>
<dbReference type="SMART" id="SM00256">
    <property type="entry name" value="FBOX"/>
    <property type="match status" value="1"/>
</dbReference>
<evidence type="ECO:0000313" key="5">
    <source>
        <dbReference type="RefSeq" id="XP_034244127.1"/>
    </source>
</evidence>
<dbReference type="RefSeq" id="XP_034244133.1">
    <property type="nucleotide sequence ID" value="XM_034388242.1"/>
</dbReference>
<dbReference type="KEGG" id="tpal:117646912"/>
<evidence type="ECO:0000313" key="11">
    <source>
        <dbReference type="RefSeq" id="XP_034244133.1"/>
    </source>
</evidence>
<dbReference type="RefSeq" id="XP_034244137.1">
    <property type="nucleotide sequence ID" value="XM_034388246.1"/>
</dbReference>
<dbReference type="RefSeq" id="XP_034244128.1">
    <property type="nucleotide sequence ID" value="XM_034388237.1"/>
</dbReference>
<dbReference type="PROSITE" id="PS50181">
    <property type="entry name" value="FBOX"/>
    <property type="match status" value="1"/>
</dbReference>
<dbReference type="RefSeq" id="XP_034244142.1">
    <property type="nucleotide sequence ID" value="XM_034388251.1"/>
</dbReference>
<evidence type="ECO:0000313" key="2">
    <source>
        <dbReference type="Proteomes" id="UP000515158"/>
    </source>
</evidence>
<evidence type="ECO:0000313" key="18">
    <source>
        <dbReference type="RefSeq" id="XP_034244141.1"/>
    </source>
</evidence>
<evidence type="ECO:0000313" key="8">
    <source>
        <dbReference type="RefSeq" id="XP_034244130.1"/>
    </source>
</evidence>
<feature type="domain" description="F-box" evidence="1">
    <location>
        <begin position="28"/>
        <end position="74"/>
    </location>
</feature>
<evidence type="ECO:0000313" key="14">
    <source>
        <dbReference type="RefSeq" id="XP_034244137.1"/>
    </source>
</evidence>
<dbReference type="RefSeq" id="XP_034244134.1">
    <property type="nucleotide sequence ID" value="XM_034388243.1"/>
</dbReference>
<evidence type="ECO:0000313" key="3">
    <source>
        <dbReference type="RefSeq" id="XP_034244125.1"/>
    </source>
</evidence>
<sequence>MLTRRRAKLMRLAAEQEPPPEVIELEPATQINDLSDPSLELVFSFLDVNSLITASQVCSRWRDLCSSRGVWRCRSVPYEFDYDSDAHDYRVIKLLRREHGVVRYTKLSIATSSYISRVQFLDNGEKLSVWTGSSLMVLLCLRHLLKDGVTSLHLNESRHSVSKVEALVLWETIANKKSICSLQITLKRNSNLLGTTFVWPQGSLTHEVMLSCDEAMSGQLCRPISSLLRVNRDRITKLQIGPEDQQALLDCKPTRLRNLKAVLLPSLLQVLQPMGCLTYLFLHSQKRNEARSRYVLRILLAMPNLRRSLRRIDITVSPDFVDVVESESFLGLVAAFGASLLWVHVRGLCAALADPGRGPGALKDLLTPLSCVRTLQLDVEPSAFPLHALLPRTVDGCSAEPVARLPASLHILMLGDPKKSELLCDPRWLQLLRRVMDDYPELHVIVLGRCLETQGSGRLAGKVRLKDTLVVPHPCDHYCQDCQNTAAKKKGYGKVYIRDLC</sequence>
<dbReference type="RefSeq" id="XP_034244138.1">
    <property type="nucleotide sequence ID" value="XM_034388247.1"/>
</dbReference>
<evidence type="ECO:0000259" key="1">
    <source>
        <dbReference type="PROSITE" id="PS50181"/>
    </source>
</evidence>
<name>A0A6P8Z2A2_THRPL</name>
<dbReference type="RefSeq" id="XP_034244129.1">
    <property type="nucleotide sequence ID" value="XM_034388238.1"/>
</dbReference>
<evidence type="ECO:0000313" key="19">
    <source>
        <dbReference type="RefSeq" id="XP_034244142.1"/>
    </source>
</evidence>
<gene>
    <name evidence="3 4 5 6 7 8 9 10 11 12 13 14 15 16 17 18 19" type="primary">LOC117646912</name>
</gene>
<dbReference type="RefSeq" id="XP_034244141.1">
    <property type="nucleotide sequence ID" value="XM_034388250.1"/>
</dbReference>
<dbReference type="GeneID" id="117646912"/>
<dbReference type="Gene3D" id="1.20.1280.50">
    <property type="match status" value="1"/>
</dbReference>
<dbReference type="RefSeq" id="XP_034244140.1">
    <property type="nucleotide sequence ID" value="XM_034388249.1"/>
</dbReference>
<dbReference type="Proteomes" id="UP000515158">
    <property type="component" value="Unplaced"/>
</dbReference>
<dbReference type="OrthoDB" id="8242155at2759"/>
<dbReference type="RefSeq" id="XP_034244132.1">
    <property type="nucleotide sequence ID" value="XM_034388241.1"/>
</dbReference>
<organism evidence="17">
    <name type="scientific">Thrips palmi</name>
    <name type="common">Melon thrips</name>
    <dbReference type="NCBI Taxonomy" id="161013"/>
    <lineage>
        <taxon>Eukaryota</taxon>
        <taxon>Metazoa</taxon>
        <taxon>Ecdysozoa</taxon>
        <taxon>Arthropoda</taxon>
        <taxon>Hexapoda</taxon>
        <taxon>Insecta</taxon>
        <taxon>Pterygota</taxon>
        <taxon>Neoptera</taxon>
        <taxon>Paraneoptera</taxon>
        <taxon>Thysanoptera</taxon>
        <taxon>Terebrantia</taxon>
        <taxon>Thripoidea</taxon>
        <taxon>Thripidae</taxon>
        <taxon>Thrips</taxon>
    </lineage>
</organism>
<dbReference type="Pfam" id="PF00646">
    <property type="entry name" value="F-box"/>
    <property type="match status" value="1"/>
</dbReference>
<dbReference type="RefSeq" id="XP_034244131.1">
    <property type="nucleotide sequence ID" value="XM_034388240.1"/>
</dbReference>
<dbReference type="RefSeq" id="XP_034244136.1">
    <property type="nucleotide sequence ID" value="XM_034388245.1"/>
</dbReference>
<evidence type="ECO:0000313" key="10">
    <source>
        <dbReference type="RefSeq" id="XP_034244132.1"/>
    </source>
</evidence>
<evidence type="ECO:0000313" key="17">
    <source>
        <dbReference type="RefSeq" id="XP_034244140.1"/>
    </source>
</evidence>
<evidence type="ECO:0000313" key="6">
    <source>
        <dbReference type="RefSeq" id="XP_034244128.1"/>
    </source>
</evidence>
<accession>A0A6P8Z2A2</accession>
<dbReference type="SUPFAM" id="SSF81383">
    <property type="entry name" value="F-box domain"/>
    <property type="match status" value="1"/>
</dbReference>
<dbReference type="InterPro" id="IPR036047">
    <property type="entry name" value="F-box-like_dom_sf"/>
</dbReference>
<evidence type="ECO:0000313" key="15">
    <source>
        <dbReference type="RefSeq" id="XP_034244138.1"/>
    </source>
</evidence>
<dbReference type="RefSeq" id="XP_034244130.1">
    <property type="nucleotide sequence ID" value="XM_034388239.1"/>
</dbReference>
<dbReference type="RefSeq" id="XP_034244139.1">
    <property type="nucleotide sequence ID" value="XM_034388248.1"/>
</dbReference>